<evidence type="ECO:0000256" key="1">
    <source>
        <dbReference type="ARBA" id="ARBA00004123"/>
    </source>
</evidence>
<feature type="region of interest" description="Disordered" evidence="11">
    <location>
        <begin position="745"/>
        <end position="764"/>
    </location>
</feature>
<dbReference type="Pfam" id="PF00096">
    <property type="entry name" value="zf-C2H2"/>
    <property type="match status" value="3"/>
</dbReference>
<feature type="domain" description="C2H2-type" evidence="13">
    <location>
        <begin position="283"/>
        <end position="312"/>
    </location>
</feature>
<dbReference type="HOGENOM" id="CLU_333245_0_0_1"/>
<dbReference type="GO" id="GO:0005634">
    <property type="term" value="C:nucleus"/>
    <property type="evidence" value="ECO:0007669"/>
    <property type="project" value="UniProtKB-SubCell"/>
</dbReference>
<keyword evidence="4 10" id="KW-0863">Zinc-finger</keyword>
<dbReference type="GO" id="GO:0043565">
    <property type="term" value="F:sequence-specific DNA binding"/>
    <property type="evidence" value="ECO:0007669"/>
    <property type="project" value="TreeGrafter"/>
</dbReference>
<feature type="domain" description="C2H2-type" evidence="13">
    <location>
        <begin position="341"/>
        <end position="368"/>
    </location>
</feature>
<comment type="subcellular location">
    <subcellularLocation>
        <location evidence="1">Nucleus</location>
    </subcellularLocation>
</comment>
<evidence type="ECO:0000313" key="16">
    <source>
        <dbReference type="Proteomes" id="UP000014760"/>
    </source>
</evidence>
<dbReference type="OMA" id="STAHFGH"/>
<sequence length="858" mass="94781">MQQSWIFLSLTLLTNSDNPLFPSDAGIPQDDDVDIHICGKCRRQFTDVTEFVQHKREHHIPSMAVTEASADERKIATLQMVEVTDSQLIEPLKHSPNDDSMSIHSDINKLISQQEMKTPLLDDTDSFGLKSTAGSLGSEVVYSLEGPHMDDGQSTGMASTLVEGIDVSSFGERRVEEGGQQQLGTTVSTTGNIQITLTPQGGLAVAVQSLPANIQAALQSGLALNVVSPNPGEFITDAATINSSVSAAVESVTQAVAMDMVTSAVTKPRTTAAHLSSSAKRKFQCTYEGCNYSTNYHKDLDRHTRTHTGEKPFKCQLCEKMFNRQDKLRLHLRGHQGLKPHACPHCEYKTADKGSLKKHIRIHTDERPYQCQICPYASRNSSQLVIHLRTHTGDCPYVCYVCSAKFKINSDLKRHAMQHTGEKPFACTYCDYRATLKCNLRSHIRQKHCEENLMTCESCPFETSSQRVMKEHMKSHNSQSMLHCAQCRYTTSNFSQLKCHLRVHSNERPFKCTYCPFRSKQNNNVTSHMRRKHPAKFKSQPGKKTTSRTAGVSYSEAVATEVGGQVTLDAVKPEKKEEKKTGQSLKPICKKNYECPQCDSSFVREDSYRCHMKCHEQSNKMLAQSLQSTAMAVLQLQYPVDNSTGQAAQEDGREEDADQEVQMLTAGSPADMEAAMDDDQMTVEIAQEGSQILRTVLVQSDIVSNAVTAPTSPSHTTSPQMTNQLLAYIQNNQNMAMEDNMQNQAISSRQQEGHPGQEPLNQDDSHKVSSYLAEDTAGVSVLIPVSIPYSLAAAAAAGPSGLNPASASVLQEAGLAQQWSFQVPADTDPSQYRIIGTEKNGFLLFVCAPKFIEHFIAI</sequence>
<keyword evidence="6" id="KW-0805">Transcription regulation</keyword>
<name>R7UYK4_CAPTE</name>
<dbReference type="Proteomes" id="UP000014760">
    <property type="component" value="Unassembled WGS sequence"/>
</dbReference>
<keyword evidence="9" id="KW-0539">Nucleus</keyword>
<feature type="region of interest" description="Disordered" evidence="11">
    <location>
        <begin position="525"/>
        <end position="552"/>
    </location>
</feature>
<dbReference type="EMBL" id="KB296704">
    <property type="protein sequence ID" value="ELU11404.1"/>
    <property type="molecule type" value="Genomic_DNA"/>
</dbReference>
<dbReference type="SMART" id="SM00355">
    <property type="entry name" value="ZnF_C2H2"/>
    <property type="match status" value="11"/>
</dbReference>
<evidence type="ECO:0000256" key="2">
    <source>
        <dbReference type="ARBA" id="ARBA00022723"/>
    </source>
</evidence>
<dbReference type="EMBL" id="AMQN01005749">
    <property type="status" value="NOT_ANNOTATED_CDS"/>
    <property type="molecule type" value="Genomic_DNA"/>
</dbReference>
<reference evidence="14 16" key="2">
    <citation type="journal article" date="2013" name="Nature">
        <title>Insights into bilaterian evolution from three spiralian genomes.</title>
        <authorList>
            <person name="Simakov O."/>
            <person name="Marletaz F."/>
            <person name="Cho S.J."/>
            <person name="Edsinger-Gonzales E."/>
            <person name="Havlak P."/>
            <person name="Hellsten U."/>
            <person name="Kuo D.H."/>
            <person name="Larsson T."/>
            <person name="Lv J."/>
            <person name="Arendt D."/>
            <person name="Savage R."/>
            <person name="Osoegawa K."/>
            <person name="de Jong P."/>
            <person name="Grimwood J."/>
            <person name="Chapman J.A."/>
            <person name="Shapiro H."/>
            <person name="Aerts A."/>
            <person name="Otillar R.P."/>
            <person name="Terry A.Y."/>
            <person name="Boore J.L."/>
            <person name="Grigoriev I.V."/>
            <person name="Lindberg D.R."/>
            <person name="Seaver E.C."/>
            <person name="Weisblat D.A."/>
            <person name="Putnam N.H."/>
            <person name="Rokhsar D.S."/>
        </authorList>
    </citation>
    <scope>NUCLEOTIDE SEQUENCE</scope>
    <source>
        <strain evidence="14 16">I ESC-2004</strain>
    </source>
</reference>
<evidence type="ECO:0000256" key="8">
    <source>
        <dbReference type="ARBA" id="ARBA00023163"/>
    </source>
</evidence>
<feature type="domain" description="C2H2-type" evidence="13">
    <location>
        <begin position="593"/>
        <end position="620"/>
    </location>
</feature>
<feature type="domain" description="C2H2-type" evidence="13">
    <location>
        <begin position="397"/>
        <end position="424"/>
    </location>
</feature>
<dbReference type="GO" id="GO:0000981">
    <property type="term" value="F:DNA-binding transcription factor activity, RNA polymerase II-specific"/>
    <property type="evidence" value="ECO:0007669"/>
    <property type="project" value="TreeGrafter"/>
</dbReference>
<gene>
    <name evidence="14" type="ORF">CAPTEDRAFT_221739</name>
</gene>
<evidence type="ECO:0000313" key="15">
    <source>
        <dbReference type="EnsemblMetazoa" id="CapteP221739"/>
    </source>
</evidence>
<dbReference type="PROSITE" id="PS50157">
    <property type="entry name" value="ZINC_FINGER_C2H2_2"/>
    <property type="match status" value="9"/>
</dbReference>
<dbReference type="GO" id="GO:0008270">
    <property type="term" value="F:zinc ion binding"/>
    <property type="evidence" value="ECO:0007669"/>
    <property type="project" value="UniProtKB-KW"/>
</dbReference>
<keyword evidence="2" id="KW-0479">Metal-binding</keyword>
<evidence type="ECO:0000256" key="7">
    <source>
        <dbReference type="ARBA" id="ARBA00023125"/>
    </source>
</evidence>
<dbReference type="PROSITE" id="PS00028">
    <property type="entry name" value="ZINC_FINGER_C2H2_1"/>
    <property type="match status" value="3"/>
</dbReference>
<dbReference type="FunFam" id="3.30.160.60:FF:000255">
    <property type="entry name" value="Zinc finger and AT-hook domain containing"/>
    <property type="match status" value="1"/>
</dbReference>
<evidence type="ECO:0000256" key="10">
    <source>
        <dbReference type="PROSITE-ProRule" id="PRU00042"/>
    </source>
</evidence>
<keyword evidence="12" id="KW-0732">Signal</keyword>
<keyword evidence="7" id="KW-0238">DNA-binding</keyword>
<dbReference type="Gene3D" id="3.30.160.60">
    <property type="entry name" value="Classic Zinc Finger"/>
    <property type="match status" value="8"/>
</dbReference>
<feature type="signal peptide" evidence="12">
    <location>
        <begin position="1"/>
        <end position="16"/>
    </location>
</feature>
<organism evidence="14">
    <name type="scientific">Capitella teleta</name>
    <name type="common">Polychaete worm</name>
    <dbReference type="NCBI Taxonomy" id="283909"/>
    <lineage>
        <taxon>Eukaryota</taxon>
        <taxon>Metazoa</taxon>
        <taxon>Spiralia</taxon>
        <taxon>Lophotrochozoa</taxon>
        <taxon>Annelida</taxon>
        <taxon>Polychaeta</taxon>
        <taxon>Sedentaria</taxon>
        <taxon>Scolecida</taxon>
        <taxon>Capitellidae</taxon>
        <taxon>Capitella</taxon>
    </lineage>
</organism>
<evidence type="ECO:0000256" key="5">
    <source>
        <dbReference type="ARBA" id="ARBA00022833"/>
    </source>
</evidence>
<dbReference type="PANTHER" id="PTHR24408">
    <property type="entry name" value="ZINC FINGER PROTEIN"/>
    <property type="match status" value="1"/>
</dbReference>
<dbReference type="InterPro" id="IPR013087">
    <property type="entry name" value="Znf_C2H2_type"/>
</dbReference>
<feature type="chain" id="PRO_5008788510" description="C2H2-type domain-containing protein" evidence="12">
    <location>
        <begin position="17"/>
        <end position="858"/>
    </location>
</feature>
<reference evidence="16" key="1">
    <citation type="submission" date="2012-12" db="EMBL/GenBank/DDBJ databases">
        <authorList>
            <person name="Hellsten U."/>
            <person name="Grimwood J."/>
            <person name="Chapman J.A."/>
            <person name="Shapiro H."/>
            <person name="Aerts A."/>
            <person name="Otillar R.P."/>
            <person name="Terry A.Y."/>
            <person name="Boore J.L."/>
            <person name="Simakov O."/>
            <person name="Marletaz F."/>
            <person name="Cho S.-J."/>
            <person name="Edsinger-Gonzales E."/>
            <person name="Havlak P."/>
            <person name="Kuo D.-H."/>
            <person name="Larsson T."/>
            <person name="Lv J."/>
            <person name="Arendt D."/>
            <person name="Savage R."/>
            <person name="Osoegawa K."/>
            <person name="de Jong P."/>
            <person name="Lindberg D.R."/>
            <person name="Seaver E.C."/>
            <person name="Weisblat D.A."/>
            <person name="Putnam N.H."/>
            <person name="Grigoriev I.V."/>
            <person name="Rokhsar D.S."/>
        </authorList>
    </citation>
    <scope>NUCLEOTIDE SEQUENCE</scope>
    <source>
        <strain evidence="16">I ESC-2004</strain>
    </source>
</reference>
<keyword evidence="5" id="KW-0862">Zinc</keyword>
<proteinExistence type="predicted"/>
<feature type="domain" description="C2H2-type" evidence="13">
    <location>
        <begin position="482"/>
        <end position="509"/>
    </location>
</feature>
<keyword evidence="8" id="KW-0804">Transcription</keyword>
<evidence type="ECO:0000256" key="6">
    <source>
        <dbReference type="ARBA" id="ARBA00023015"/>
    </source>
</evidence>
<feature type="compositionally biased region" description="Polar residues" evidence="11">
    <location>
        <begin position="542"/>
        <end position="552"/>
    </location>
</feature>
<dbReference type="EnsemblMetazoa" id="CapteT221739">
    <property type="protein sequence ID" value="CapteP221739"/>
    <property type="gene ID" value="CapteG221739"/>
</dbReference>
<keyword evidence="3" id="KW-0677">Repeat</keyword>
<reference evidence="15" key="3">
    <citation type="submission" date="2015-06" db="UniProtKB">
        <authorList>
            <consortium name="EnsemblMetazoa"/>
        </authorList>
    </citation>
    <scope>IDENTIFICATION</scope>
</reference>
<evidence type="ECO:0000256" key="9">
    <source>
        <dbReference type="ARBA" id="ARBA00023242"/>
    </source>
</evidence>
<feature type="domain" description="C2H2-type" evidence="13">
    <location>
        <begin position="425"/>
        <end position="453"/>
    </location>
</feature>
<evidence type="ECO:0000313" key="14">
    <source>
        <dbReference type="EMBL" id="ELU11404.1"/>
    </source>
</evidence>
<feature type="domain" description="C2H2-type" evidence="13">
    <location>
        <begin position="313"/>
        <end position="340"/>
    </location>
</feature>
<dbReference type="FunFam" id="3.30.160.60:FF:000875">
    <property type="entry name" value="zinc finger protein 236 isoform X7"/>
    <property type="match status" value="1"/>
</dbReference>
<evidence type="ECO:0000259" key="13">
    <source>
        <dbReference type="PROSITE" id="PS50157"/>
    </source>
</evidence>
<dbReference type="FunFam" id="3.30.160.60:FF:000032">
    <property type="entry name" value="Krueppel-like factor 4"/>
    <property type="match status" value="1"/>
</dbReference>
<dbReference type="OrthoDB" id="654211at2759"/>
<dbReference type="Pfam" id="PF13909">
    <property type="entry name" value="zf-H2C2_5"/>
    <property type="match status" value="1"/>
</dbReference>
<evidence type="ECO:0000256" key="3">
    <source>
        <dbReference type="ARBA" id="ARBA00022737"/>
    </source>
</evidence>
<dbReference type="InterPro" id="IPR036236">
    <property type="entry name" value="Znf_C2H2_sf"/>
</dbReference>
<evidence type="ECO:0000256" key="11">
    <source>
        <dbReference type="SAM" id="MobiDB-lite"/>
    </source>
</evidence>
<accession>R7UYK4</accession>
<feature type="domain" description="C2H2-type" evidence="13">
    <location>
        <begin position="369"/>
        <end position="396"/>
    </location>
</feature>
<keyword evidence="16" id="KW-1185">Reference proteome</keyword>
<evidence type="ECO:0000256" key="12">
    <source>
        <dbReference type="SAM" id="SignalP"/>
    </source>
</evidence>
<dbReference type="AlphaFoldDB" id="R7UYK4"/>
<dbReference type="STRING" id="283909.R7UYK4"/>
<dbReference type="FunFam" id="3.30.160.60:FF:000065">
    <property type="entry name" value="B-cell CLL/lymphoma 6, member B"/>
    <property type="match status" value="1"/>
</dbReference>
<feature type="domain" description="C2H2-type" evidence="13">
    <location>
        <begin position="36"/>
        <end position="58"/>
    </location>
</feature>
<dbReference type="SUPFAM" id="SSF57667">
    <property type="entry name" value="beta-beta-alpha zinc fingers"/>
    <property type="match status" value="5"/>
</dbReference>
<dbReference type="PANTHER" id="PTHR24408:SF58">
    <property type="entry name" value="TRANSCRIPTION FACTOR (TFIIIA), PUTATIVE (AFU_ORTHOLOGUE AFUA_1G05150)-RELATED"/>
    <property type="match status" value="1"/>
</dbReference>
<protein>
    <recommendedName>
        <fullName evidence="13">C2H2-type domain-containing protein</fullName>
    </recommendedName>
</protein>
<evidence type="ECO:0000256" key="4">
    <source>
        <dbReference type="ARBA" id="ARBA00022771"/>
    </source>
</evidence>